<accession>Q11E11</accession>
<evidence type="ECO:0000313" key="1">
    <source>
        <dbReference type="EMBL" id="ABG64364.1"/>
    </source>
</evidence>
<organism evidence="1">
    <name type="scientific">Chelativorans sp. (strain BNC1)</name>
    <dbReference type="NCBI Taxonomy" id="266779"/>
    <lineage>
        <taxon>Bacteria</taxon>
        <taxon>Pseudomonadati</taxon>
        <taxon>Pseudomonadota</taxon>
        <taxon>Alphaproteobacteria</taxon>
        <taxon>Hyphomicrobiales</taxon>
        <taxon>Phyllobacteriaceae</taxon>
        <taxon>Chelativorans</taxon>
    </lineage>
</organism>
<gene>
    <name evidence="1" type="ordered locus">Meso_2992</name>
</gene>
<dbReference type="KEGG" id="mes:Meso_2992"/>
<reference evidence="1" key="1">
    <citation type="submission" date="2006-06" db="EMBL/GenBank/DDBJ databases">
        <title>Complete sequence of chromosome of Chelativorans sp. BNC1.</title>
        <authorList>
            <consortium name="US DOE Joint Genome Institute"/>
            <person name="Copeland A."/>
            <person name="Lucas S."/>
            <person name="Lapidus A."/>
            <person name="Barry K."/>
            <person name="Detter J.C."/>
            <person name="Glavina del Rio T."/>
            <person name="Hammon N."/>
            <person name="Israni S."/>
            <person name="Dalin E."/>
            <person name="Tice H."/>
            <person name="Pitluck S."/>
            <person name="Chertkov O."/>
            <person name="Brettin T."/>
            <person name="Bruce D."/>
            <person name="Han C."/>
            <person name="Tapia R."/>
            <person name="Gilna P."/>
            <person name="Schmutz J."/>
            <person name="Larimer F."/>
            <person name="Land M."/>
            <person name="Hauser L."/>
            <person name="Kyrpides N."/>
            <person name="Mikhailova N."/>
            <person name="Richardson P."/>
        </authorList>
    </citation>
    <scope>NUCLEOTIDE SEQUENCE</scope>
    <source>
        <strain evidence="1">BNC1</strain>
    </source>
</reference>
<dbReference type="EMBL" id="CP000390">
    <property type="protein sequence ID" value="ABG64364.1"/>
    <property type="molecule type" value="Genomic_DNA"/>
</dbReference>
<protein>
    <submittedName>
        <fullName evidence="1">Uncharacterized protein</fullName>
    </submittedName>
</protein>
<proteinExistence type="predicted"/>
<sequence length="99" mass="11408">MRLITTLPLDPVRRAWGRARAASRPRIRGRRDRLAERVAELEFRSTPLRKGRHVAAKALAKTWEFRSTPPHKGRLPCDNTLSEMRKPVFLREPGDVGRS</sequence>
<name>Q11E11_CHESB</name>
<dbReference type="AlphaFoldDB" id="Q11E11"/>
<dbReference type="HOGENOM" id="CLU_2315187_0_0_5"/>